<name>A0A8J2WSR9_9STRA</name>
<organism evidence="7 8">
    <name type="scientific">Pelagomonas calceolata</name>
    <dbReference type="NCBI Taxonomy" id="35677"/>
    <lineage>
        <taxon>Eukaryota</taxon>
        <taxon>Sar</taxon>
        <taxon>Stramenopiles</taxon>
        <taxon>Ochrophyta</taxon>
        <taxon>Pelagophyceae</taxon>
        <taxon>Pelagomonadales</taxon>
        <taxon>Pelagomonadaceae</taxon>
        <taxon>Pelagomonas</taxon>
    </lineage>
</organism>
<keyword evidence="8" id="KW-1185">Reference proteome</keyword>
<protein>
    <recommendedName>
        <fullName evidence="9">AAA+ ATPase domain-containing protein</fullName>
    </recommendedName>
</protein>
<feature type="domain" description="AAA+ ATPase" evidence="5">
    <location>
        <begin position="437"/>
        <end position="576"/>
    </location>
</feature>
<comment type="caution">
    <text evidence="7">The sequence shown here is derived from an EMBL/GenBank/DDBJ whole genome shotgun (WGS) entry which is preliminary data.</text>
</comment>
<dbReference type="PANTHER" id="PTHR43392">
    <property type="entry name" value="AAA-TYPE ATPASE FAMILY PROTEIN / ANKYRIN REPEAT FAMILY PROTEIN"/>
    <property type="match status" value="1"/>
</dbReference>
<feature type="domain" description="CAP-Gly" evidence="6">
    <location>
        <begin position="12"/>
        <end position="84"/>
    </location>
</feature>
<keyword evidence="3" id="KW-0067">ATP-binding</keyword>
<evidence type="ECO:0000259" key="6">
    <source>
        <dbReference type="SMART" id="SM01052"/>
    </source>
</evidence>
<dbReference type="FunFam" id="3.40.50.300:FF:000216">
    <property type="entry name" value="Type VII secretion ATPase EccA"/>
    <property type="match status" value="1"/>
</dbReference>
<dbReference type="Pfam" id="PF01302">
    <property type="entry name" value="CAP_GLY"/>
    <property type="match status" value="1"/>
</dbReference>
<dbReference type="SUPFAM" id="SSF74924">
    <property type="entry name" value="Cap-Gly domain"/>
    <property type="match status" value="1"/>
</dbReference>
<evidence type="ECO:0000256" key="4">
    <source>
        <dbReference type="SAM" id="MobiDB-lite"/>
    </source>
</evidence>
<dbReference type="InterPro" id="IPR050773">
    <property type="entry name" value="CbxX/CfxQ_RuBisCO_ESX"/>
</dbReference>
<dbReference type="Gene3D" id="1.10.8.60">
    <property type="match status" value="1"/>
</dbReference>
<dbReference type="PANTHER" id="PTHR43392:SF2">
    <property type="entry name" value="AAA-TYPE ATPASE FAMILY PROTEIN _ ANKYRIN REPEAT FAMILY PROTEIN"/>
    <property type="match status" value="1"/>
</dbReference>
<comment type="similarity">
    <text evidence="1">Belongs to the CbxX/CfxQ family.</text>
</comment>
<proteinExistence type="inferred from homology"/>
<evidence type="ECO:0000256" key="3">
    <source>
        <dbReference type="ARBA" id="ARBA00022840"/>
    </source>
</evidence>
<dbReference type="GO" id="GO:0005524">
    <property type="term" value="F:ATP binding"/>
    <property type="evidence" value="ECO:0007669"/>
    <property type="project" value="UniProtKB-KW"/>
</dbReference>
<dbReference type="OrthoDB" id="2423195at2759"/>
<feature type="domain" description="AAA+ ATPase" evidence="5">
    <location>
        <begin position="160"/>
        <end position="297"/>
    </location>
</feature>
<keyword evidence="2" id="KW-0547">Nucleotide-binding</keyword>
<dbReference type="Gene3D" id="3.40.50.300">
    <property type="entry name" value="P-loop containing nucleotide triphosphate hydrolases"/>
    <property type="match status" value="2"/>
</dbReference>
<evidence type="ECO:0000256" key="2">
    <source>
        <dbReference type="ARBA" id="ARBA00022741"/>
    </source>
</evidence>
<dbReference type="GO" id="GO:0016887">
    <property type="term" value="F:ATP hydrolysis activity"/>
    <property type="evidence" value="ECO:0007669"/>
    <property type="project" value="InterPro"/>
</dbReference>
<dbReference type="InterPro" id="IPR041627">
    <property type="entry name" value="AAA_lid_6"/>
</dbReference>
<dbReference type="InterPro" id="IPR003593">
    <property type="entry name" value="AAA+_ATPase"/>
</dbReference>
<gene>
    <name evidence="7" type="ORF">PECAL_6P10040</name>
</gene>
<dbReference type="InterPro" id="IPR003959">
    <property type="entry name" value="ATPase_AAA_core"/>
</dbReference>
<dbReference type="Pfam" id="PF17866">
    <property type="entry name" value="AAA_lid_6"/>
    <property type="match status" value="1"/>
</dbReference>
<dbReference type="AlphaFoldDB" id="A0A8J2WSR9"/>
<dbReference type="SMART" id="SM01052">
    <property type="entry name" value="CAP_GLY"/>
    <property type="match status" value="1"/>
</dbReference>
<evidence type="ECO:0000259" key="5">
    <source>
        <dbReference type="SMART" id="SM00382"/>
    </source>
</evidence>
<evidence type="ECO:0000313" key="8">
    <source>
        <dbReference type="Proteomes" id="UP000789595"/>
    </source>
</evidence>
<feature type="region of interest" description="Disordered" evidence="4">
    <location>
        <begin position="90"/>
        <end position="116"/>
    </location>
</feature>
<sequence>MAAGPKQAAIHVGDRVAVRLDAKSTEESRGEVRYVGPSGAQRAVVGIRLDERKRGLGDGKRSSGERHFRCEPGHAIFASPSQCRLVARAPRRDRRAAGKENEAAPAPAAAAAPPPAPPFDLEAELEAVVGLAGAKDALRSLRNRLVVGKKRAALGVVDAPPRLYLLVGAPGAAFGAVARALAGLLGDLGVVGASKVAREEATRWRCGGRGDRDRAAAAARAAADALDAAGGGVLLVGGAGDLCDGDGQAAALDALCEGWRSERTVLAVAVDEPRRAALLRAAPRLAAARPVALELADYSEAELAELVRRDARARGFAVDPAGDGPDWLVRSLAPRRAGAGEGEGGVILARACVDGALRRQTDRVYASGTASSESLLRLRRADFEDDGARADAGAAALAALDGVVGLAGVKEHVRALTAQVRLDRERRRHGMPVERGASLHCVFRGPPGTGKTTVARLLARALGALGAVRAGDRVVECDRGALVAPYMGQTALKVREAFDRASGGVLFVDEAHALVESDKDAFGREALDTLVKLLEDRRGDVVVVLAGYSAEMAALFRRNPGLASRFPHVFDFEAYTAAELGAIARGLLAARDLELAPGAGAALDEALAAAGGGNGRAARNIVEAAARRMARRLDGRLRDRRTVPPDELRRLLAADFHP</sequence>
<dbReference type="SUPFAM" id="SSF52540">
    <property type="entry name" value="P-loop containing nucleoside triphosphate hydrolases"/>
    <property type="match status" value="2"/>
</dbReference>
<dbReference type="Gene3D" id="2.30.30.190">
    <property type="entry name" value="CAP Gly-rich-like domain"/>
    <property type="match status" value="1"/>
</dbReference>
<evidence type="ECO:0000256" key="1">
    <source>
        <dbReference type="ARBA" id="ARBA00010378"/>
    </source>
</evidence>
<dbReference type="Proteomes" id="UP000789595">
    <property type="component" value="Unassembled WGS sequence"/>
</dbReference>
<reference evidence="7" key="1">
    <citation type="submission" date="2021-11" db="EMBL/GenBank/DDBJ databases">
        <authorList>
            <consortium name="Genoscope - CEA"/>
            <person name="William W."/>
        </authorList>
    </citation>
    <scope>NUCLEOTIDE SEQUENCE</scope>
</reference>
<dbReference type="InterPro" id="IPR000641">
    <property type="entry name" value="CbxX/CfxQ"/>
</dbReference>
<dbReference type="InterPro" id="IPR027417">
    <property type="entry name" value="P-loop_NTPase"/>
</dbReference>
<dbReference type="Pfam" id="PF00004">
    <property type="entry name" value="AAA"/>
    <property type="match status" value="1"/>
</dbReference>
<dbReference type="InterPro" id="IPR000938">
    <property type="entry name" value="CAP-Gly_domain"/>
</dbReference>
<evidence type="ECO:0000313" key="7">
    <source>
        <dbReference type="EMBL" id="CAH0379385.1"/>
    </source>
</evidence>
<dbReference type="SMART" id="SM00382">
    <property type="entry name" value="AAA"/>
    <property type="match status" value="2"/>
</dbReference>
<dbReference type="CDD" id="cd00009">
    <property type="entry name" value="AAA"/>
    <property type="match status" value="1"/>
</dbReference>
<accession>A0A8J2WSR9</accession>
<dbReference type="InterPro" id="IPR036859">
    <property type="entry name" value="CAP-Gly_dom_sf"/>
</dbReference>
<dbReference type="EMBL" id="CAKKNE010000006">
    <property type="protein sequence ID" value="CAH0379385.1"/>
    <property type="molecule type" value="Genomic_DNA"/>
</dbReference>
<evidence type="ECO:0008006" key="9">
    <source>
        <dbReference type="Google" id="ProtNLM"/>
    </source>
</evidence>
<dbReference type="PRINTS" id="PR00819">
    <property type="entry name" value="CBXCFQXSUPER"/>
</dbReference>